<evidence type="ECO:0000313" key="3">
    <source>
        <dbReference type="Proteomes" id="UP000596902"/>
    </source>
</evidence>
<reference evidence="2" key="1">
    <citation type="submission" date="2020-01" db="EMBL/GenBank/DDBJ databases">
        <authorList>
            <person name="Feng Z.H.Z."/>
        </authorList>
    </citation>
    <scope>NUCLEOTIDE SEQUENCE</scope>
    <source>
        <strain evidence="2">CBS107.38</strain>
    </source>
</reference>
<keyword evidence="3" id="KW-1185">Reference proteome</keyword>
<dbReference type="AlphaFoldDB" id="A0A8H7B161"/>
<reference evidence="2" key="2">
    <citation type="submission" date="2020-08" db="EMBL/GenBank/DDBJ databases">
        <title>Draft Genome Sequence of Cumin Blight Pathogen Alternaria burnsii.</title>
        <authorList>
            <person name="Feng Z."/>
        </authorList>
    </citation>
    <scope>NUCLEOTIDE SEQUENCE</scope>
    <source>
        <strain evidence="2">CBS107.38</strain>
    </source>
</reference>
<protein>
    <submittedName>
        <fullName evidence="2">Uncharacterized protein</fullName>
    </submittedName>
</protein>
<evidence type="ECO:0000313" key="2">
    <source>
        <dbReference type="EMBL" id="KAF7670989.1"/>
    </source>
</evidence>
<name>A0A8H7B161_9PLEO</name>
<dbReference type="GeneID" id="62209178"/>
<comment type="caution">
    <text evidence="2">The sequence shown here is derived from an EMBL/GenBank/DDBJ whole genome shotgun (WGS) entry which is preliminary data.</text>
</comment>
<feature type="region of interest" description="Disordered" evidence="1">
    <location>
        <begin position="26"/>
        <end position="45"/>
    </location>
</feature>
<proteinExistence type="predicted"/>
<dbReference type="Proteomes" id="UP000596902">
    <property type="component" value="Unassembled WGS sequence"/>
</dbReference>
<organism evidence="2 3">
    <name type="scientific">Alternaria burnsii</name>
    <dbReference type="NCBI Taxonomy" id="1187904"/>
    <lineage>
        <taxon>Eukaryota</taxon>
        <taxon>Fungi</taxon>
        <taxon>Dikarya</taxon>
        <taxon>Ascomycota</taxon>
        <taxon>Pezizomycotina</taxon>
        <taxon>Dothideomycetes</taxon>
        <taxon>Pleosporomycetidae</taxon>
        <taxon>Pleosporales</taxon>
        <taxon>Pleosporineae</taxon>
        <taxon>Pleosporaceae</taxon>
        <taxon>Alternaria</taxon>
        <taxon>Alternaria sect. Alternaria</taxon>
    </lineage>
</organism>
<sequence>MSIDTFEEAMHPVLIDIRLKFARRRGWEGTNTQREQETRSVDSTGEKTRSFYSFAGRVCAVQGSK</sequence>
<feature type="compositionally biased region" description="Basic and acidic residues" evidence="1">
    <location>
        <begin position="34"/>
        <end position="45"/>
    </location>
</feature>
<evidence type="ECO:0000256" key="1">
    <source>
        <dbReference type="SAM" id="MobiDB-lite"/>
    </source>
</evidence>
<accession>A0A8H7B161</accession>
<dbReference type="EMBL" id="JAAABM010000026">
    <property type="protein sequence ID" value="KAF7670989.1"/>
    <property type="molecule type" value="Genomic_DNA"/>
</dbReference>
<dbReference type="RefSeq" id="XP_038781371.1">
    <property type="nucleotide sequence ID" value="XM_038936000.1"/>
</dbReference>
<gene>
    <name evidence="2" type="ORF">GT037_010953</name>
</gene>